<dbReference type="InterPro" id="IPR010684">
    <property type="entry name" value="RNA_pol_II_trans_fac_SIII_A"/>
</dbReference>
<dbReference type="GO" id="GO:0006368">
    <property type="term" value="P:transcription elongation by RNA polymerase II"/>
    <property type="evidence" value="ECO:0007669"/>
    <property type="project" value="InterPro"/>
</dbReference>
<dbReference type="EMBL" id="JAPDFW010000135">
    <property type="protein sequence ID" value="KAJ5067036.1"/>
    <property type="molecule type" value="Genomic_DNA"/>
</dbReference>
<evidence type="ECO:0000256" key="1">
    <source>
        <dbReference type="SAM" id="MobiDB-lite"/>
    </source>
</evidence>
<gene>
    <name evidence="2" type="ORF">M0811_13297</name>
</gene>
<dbReference type="Proteomes" id="UP001149090">
    <property type="component" value="Unassembled WGS sequence"/>
</dbReference>
<accession>A0A9Q0L6M7</accession>
<sequence>MEQNVDFYKFISGNPKKQNIPSLFDFCLKNLRQNISEINEIGEVPNKIAKKIVKNCSLEDFERIEFCNPDINFGNEKKWRKFTLQLLRNSFFGNISENLKSKSENTTWREFYFQQKAQIDQKLQLSIQKAKERSRKIRMDKEEKKTQKILHLPKPSQKISSKQPQSKFSQMIEKNRSQFSPQIYKPLHKISMSPPKFMIANPTYIKERQKELREEKSKKEKRELLIQKWKEFQENELKNKNNKNKNKNKNDNQKKTNQNENRKRKPNFQQLSNEKLEDLKGIKIGKK</sequence>
<keyword evidence="3" id="KW-1185">Reference proteome</keyword>
<dbReference type="GO" id="GO:0003746">
    <property type="term" value="F:translation elongation factor activity"/>
    <property type="evidence" value="ECO:0007669"/>
    <property type="project" value="UniProtKB-KW"/>
</dbReference>
<organism evidence="2 3">
    <name type="scientific">Anaeramoeba ignava</name>
    <name type="common">Anaerobic marine amoeba</name>
    <dbReference type="NCBI Taxonomy" id="1746090"/>
    <lineage>
        <taxon>Eukaryota</taxon>
        <taxon>Metamonada</taxon>
        <taxon>Anaeramoebidae</taxon>
        <taxon>Anaeramoeba</taxon>
    </lineage>
</organism>
<dbReference type="GO" id="GO:0070449">
    <property type="term" value="C:elongin complex"/>
    <property type="evidence" value="ECO:0007669"/>
    <property type="project" value="InterPro"/>
</dbReference>
<comment type="caution">
    <text evidence="2">The sequence shown here is derived from an EMBL/GenBank/DDBJ whole genome shotgun (WGS) entry which is preliminary data.</text>
</comment>
<protein>
    <submittedName>
        <fullName evidence="2">Transcription elongation factor b polypeptide 3</fullName>
    </submittedName>
</protein>
<evidence type="ECO:0000313" key="3">
    <source>
        <dbReference type="Proteomes" id="UP001149090"/>
    </source>
</evidence>
<dbReference type="PANTHER" id="PTHR47543:SF2">
    <property type="entry name" value="RNA POLYMERASE II TRANSCRIPTION FACTOR SIII SUBUNIT A"/>
    <property type="match status" value="1"/>
</dbReference>
<feature type="region of interest" description="Disordered" evidence="1">
    <location>
        <begin position="233"/>
        <end position="287"/>
    </location>
</feature>
<dbReference type="OrthoDB" id="21513at2759"/>
<proteinExistence type="predicted"/>
<dbReference type="AlphaFoldDB" id="A0A9Q0L6M7"/>
<evidence type="ECO:0000313" key="2">
    <source>
        <dbReference type="EMBL" id="KAJ5067036.1"/>
    </source>
</evidence>
<dbReference type="Gene3D" id="6.10.250.3180">
    <property type="match status" value="1"/>
</dbReference>
<name>A0A9Q0L6M7_ANAIG</name>
<keyword evidence="2" id="KW-0648">Protein biosynthesis</keyword>
<keyword evidence="2" id="KW-0251">Elongation factor</keyword>
<dbReference type="Pfam" id="PF06881">
    <property type="entry name" value="Elongin_A"/>
    <property type="match status" value="1"/>
</dbReference>
<dbReference type="PANTHER" id="PTHR47543">
    <property type="entry name" value="OS08G0169600 PROTEIN"/>
    <property type="match status" value="1"/>
</dbReference>
<reference evidence="2" key="1">
    <citation type="submission" date="2022-10" db="EMBL/GenBank/DDBJ databases">
        <title>Novel sulphate-reducing endosymbionts in the free-living metamonad Anaeramoeba.</title>
        <authorList>
            <person name="Jerlstrom-Hultqvist J."/>
            <person name="Cepicka I."/>
            <person name="Gallot-Lavallee L."/>
            <person name="Salas-Leiva D."/>
            <person name="Curtis B.A."/>
            <person name="Zahonova K."/>
            <person name="Pipaliya S."/>
            <person name="Dacks J."/>
            <person name="Roger A.J."/>
        </authorList>
    </citation>
    <scope>NUCLEOTIDE SEQUENCE</scope>
    <source>
        <strain evidence="2">BMAN</strain>
    </source>
</reference>